<dbReference type="AlphaFoldDB" id="A0AAW0GKH0"/>
<gene>
    <name evidence="2" type="ORF">QCA50_002723</name>
</gene>
<evidence type="ECO:0000256" key="1">
    <source>
        <dbReference type="SAM" id="MobiDB-lite"/>
    </source>
</evidence>
<comment type="caution">
    <text evidence="2">The sequence shown here is derived from an EMBL/GenBank/DDBJ whole genome shotgun (WGS) entry which is preliminary data.</text>
</comment>
<feature type="region of interest" description="Disordered" evidence="1">
    <location>
        <begin position="229"/>
        <end position="303"/>
    </location>
</feature>
<keyword evidence="3" id="KW-1185">Reference proteome</keyword>
<sequence length="303" mass="33546">MLFSTHSKSTHCAQDHPMTHINSTVGEPYGYSRLLRLLGSTTTCDAYAPTKACDTSISSLTPCFATTLQPASHWNSPLDRDRNYQTESVRNIGHSPPFGRIPFSEVPEQHLFLPRMKSIQDSEPADPVLSSTTDIEMETKYTNNASQDGIATTIQAEILIEDVIKATKDRARLAPNIRFLRTMVLNDKWANSSRPMACPPTSPTPAPVVPSIPLLSQNASSCPVKASRIRRRMGRQASVAPSGDWKSKRTVNTTPKDKSRARAALKRNKSDTSAPTRATPQPDTIRFKGRGVRKAPPIYHNYY</sequence>
<proteinExistence type="predicted"/>
<evidence type="ECO:0000313" key="3">
    <source>
        <dbReference type="Proteomes" id="UP001385951"/>
    </source>
</evidence>
<feature type="compositionally biased region" description="Polar residues" evidence="1">
    <location>
        <begin position="271"/>
        <end position="282"/>
    </location>
</feature>
<protein>
    <submittedName>
        <fullName evidence="2">Uncharacterized protein</fullName>
    </submittedName>
</protein>
<name>A0AAW0GKH0_9APHY</name>
<accession>A0AAW0GKH0</accession>
<dbReference type="Proteomes" id="UP001385951">
    <property type="component" value="Unassembled WGS sequence"/>
</dbReference>
<reference evidence="2 3" key="1">
    <citation type="submission" date="2022-09" db="EMBL/GenBank/DDBJ databases">
        <authorList>
            <person name="Palmer J.M."/>
        </authorList>
    </citation>
    <scope>NUCLEOTIDE SEQUENCE [LARGE SCALE GENOMIC DNA]</scope>
    <source>
        <strain evidence="2 3">DSM 7382</strain>
    </source>
</reference>
<dbReference type="EMBL" id="JASBNA010000003">
    <property type="protein sequence ID" value="KAK7693157.1"/>
    <property type="molecule type" value="Genomic_DNA"/>
</dbReference>
<organism evidence="2 3">
    <name type="scientific">Cerrena zonata</name>
    <dbReference type="NCBI Taxonomy" id="2478898"/>
    <lineage>
        <taxon>Eukaryota</taxon>
        <taxon>Fungi</taxon>
        <taxon>Dikarya</taxon>
        <taxon>Basidiomycota</taxon>
        <taxon>Agaricomycotina</taxon>
        <taxon>Agaricomycetes</taxon>
        <taxon>Polyporales</taxon>
        <taxon>Cerrenaceae</taxon>
        <taxon>Cerrena</taxon>
    </lineage>
</organism>
<evidence type="ECO:0000313" key="2">
    <source>
        <dbReference type="EMBL" id="KAK7693157.1"/>
    </source>
</evidence>